<name>A0ABQ7UIW9_SOLTU</name>
<evidence type="ECO:0000313" key="2">
    <source>
        <dbReference type="EMBL" id="KAH0748974.1"/>
    </source>
</evidence>
<reference evidence="2 3" key="1">
    <citation type="journal article" date="2021" name="bioRxiv">
        <title>Chromosome-scale and haplotype-resolved genome assembly of a tetraploid potato cultivar.</title>
        <authorList>
            <person name="Sun H."/>
            <person name="Jiao W.-B."/>
            <person name="Krause K."/>
            <person name="Campoy J.A."/>
            <person name="Goel M."/>
            <person name="Folz-Donahue K."/>
            <person name="Kukat C."/>
            <person name="Huettel B."/>
            <person name="Schneeberger K."/>
        </authorList>
    </citation>
    <scope>NUCLEOTIDE SEQUENCE [LARGE SCALE GENOMIC DNA]</scope>
    <source>
        <strain evidence="2">SolTubOtavaFocal</strain>
        <tissue evidence="2">Leaves</tissue>
    </source>
</reference>
<keyword evidence="3" id="KW-1185">Reference proteome</keyword>
<proteinExistence type="predicted"/>
<gene>
    <name evidence="2" type="ORF">KY290_028206</name>
</gene>
<sequence length="180" mass="20140">MDEKTQKLCKKNQQIRQNQIPHTGGAKSLARRRAEMMAKGKAVDRGKMWTETHKRKDGSYVTEAAREIGEKIEEIRSQRPESIVEVSPNDALGIVLGPEHPGRVQGLGLGVVPTMAFKQTSRRFKHVNVSSSSSSNPTPKWQQEMTSMKSQLNALLSLYQKNIGNIPEEFAHLFPPPPQV</sequence>
<feature type="compositionally biased region" description="Polar residues" evidence="1">
    <location>
        <begin position="136"/>
        <end position="146"/>
    </location>
</feature>
<feature type="compositionally biased region" description="Basic and acidic residues" evidence="1">
    <location>
        <begin position="32"/>
        <end position="45"/>
    </location>
</feature>
<dbReference type="EMBL" id="JAIVGD010000019">
    <property type="protein sequence ID" value="KAH0748974.1"/>
    <property type="molecule type" value="Genomic_DNA"/>
</dbReference>
<protein>
    <submittedName>
        <fullName evidence="2">Uncharacterized protein</fullName>
    </submittedName>
</protein>
<evidence type="ECO:0000256" key="1">
    <source>
        <dbReference type="SAM" id="MobiDB-lite"/>
    </source>
</evidence>
<dbReference type="PANTHER" id="PTHR33144">
    <property type="entry name" value="OS10G0409366 PROTEIN-RELATED"/>
    <property type="match status" value="1"/>
</dbReference>
<organism evidence="2 3">
    <name type="scientific">Solanum tuberosum</name>
    <name type="common">Potato</name>
    <dbReference type="NCBI Taxonomy" id="4113"/>
    <lineage>
        <taxon>Eukaryota</taxon>
        <taxon>Viridiplantae</taxon>
        <taxon>Streptophyta</taxon>
        <taxon>Embryophyta</taxon>
        <taxon>Tracheophyta</taxon>
        <taxon>Spermatophyta</taxon>
        <taxon>Magnoliopsida</taxon>
        <taxon>eudicotyledons</taxon>
        <taxon>Gunneridae</taxon>
        <taxon>Pentapetalae</taxon>
        <taxon>asterids</taxon>
        <taxon>lamiids</taxon>
        <taxon>Solanales</taxon>
        <taxon>Solanaceae</taxon>
        <taxon>Solanoideae</taxon>
        <taxon>Solaneae</taxon>
        <taxon>Solanum</taxon>
    </lineage>
</organism>
<feature type="region of interest" description="Disordered" evidence="1">
    <location>
        <begin position="1"/>
        <end position="45"/>
    </location>
</feature>
<dbReference type="Proteomes" id="UP000826656">
    <property type="component" value="Unassembled WGS sequence"/>
</dbReference>
<evidence type="ECO:0000313" key="3">
    <source>
        <dbReference type="Proteomes" id="UP000826656"/>
    </source>
</evidence>
<dbReference type="PANTHER" id="PTHR33144:SF45">
    <property type="entry name" value="TRANSPOSASE TNP1_EN_SPM-LIKE DOMAIN-CONTAINING PROTEIN"/>
    <property type="match status" value="1"/>
</dbReference>
<dbReference type="InterPro" id="IPR004252">
    <property type="entry name" value="Probable_transposase_24"/>
</dbReference>
<feature type="region of interest" description="Disordered" evidence="1">
    <location>
        <begin position="127"/>
        <end position="146"/>
    </location>
</feature>
<feature type="compositionally biased region" description="Polar residues" evidence="1">
    <location>
        <begin position="11"/>
        <end position="21"/>
    </location>
</feature>
<comment type="caution">
    <text evidence="2">The sequence shown here is derived from an EMBL/GenBank/DDBJ whole genome shotgun (WGS) entry which is preliminary data.</text>
</comment>
<dbReference type="Pfam" id="PF03004">
    <property type="entry name" value="Transposase_24"/>
    <property type="match status" value="1"/>
</dbReference>
<accession>A0ABQ7UIW9</accession>